<evidence type="ECO:0000256" key="2">
    <source>
        <dbReference type="SAM" id="SignalP"/>
    </source>
</evidence>
<dbReference type="InterPro" id="IPR000742">
    <property type="entry name" value="EGF"/>
</dbReference>
<keyword evidence="1" id="KW-0245">EGF-like domain</keyword>
<dbReference type="PANTHER" id="PTHR33881">
    <property type="entry name" value="NEUROGENIC LOCUS NOTCH-LIKE PROTEIN"/>
    <property type="match status" value="1"/>
</dbReference>
<keyword evidence="2" id="KW-0732">Signal</keyword>
<evidence type="ECO:0000313" key="4">
    <source>
        <dbReference type="EnsemblPlants" id="LPERR11G14720.1"/>
    </source>
</evidence>
<proteinExistence type="predicted"/>
<dbReference type="eggNOG" id="ENOG502S013">
    <property type="taxonomic scope" value="Eukaryota"/>
</dbReference>
<protein>
    <recommendedName>
        <fullName evidence="3">EGF-like domain-containing protein</fullName>
    </recommendedName>
</protein>
<feature type="signal peptide" evidence="2">
    <location>
        <begin position="1"/>
        <end position="35"/>
    </location>
</feature>
<dbReference type="STRING" id="77586.A0A0D9XTL6"/>
<reference evidence="4 5" key="1">
    <citation type="submission" date="2012-08" db="EMBL/GenBank/DDBJ databases">
        <title>Oryza genome evolution.</title>
        <authorList>
            <person name="Wing R.A."/>
        </authorList>
    </citation>
    <scope>NUCLEOTIDE SEQUENCE</scope>
</reference>
<dbReference type="Gramene" id="LPERR11G14720.1">
    <property type="protein sequence ID" value="LPERR11G14720.1"/>
    <property type="gene ID" value="LPERR11G14720"/>
</dbReference>
<feature type="domain" description="EGF-like" evidence="3">
    <location>
        <begin position="116"/>
        <end position="153"/>
    </location>
</feature>
<keyword evidence="5" id="KW-1185">Reference proteome</keyword>
<feature type="chain" id="PRO_5002350279" description="EGF-like domain-containing protein" evidence="2">
    <location>
        <begin position="36"/>
        <end position="225"/>
    </location>
</feature>
<dbReference type="Proteomes" id="UP000032180">
    <property type="component" value="Chromosome 11"/>
</dbReference>
<evidence type="ECO:0000313" key="5">
    <source>
        <dbReference type="Proteomes" id="UP000032180"/>
    </source>
</evidence>
<dbReference type="HOGENOM" id="CLU_079766_1_0_1"/>
<accession>A0A0D9XTL6</accession>
<reference evidence="4" key="3">
    <citation type="submission" date="2015-04" db="UniProtKB">
        <authorList>
            <consortium name="EnsemblPlants"/>
        </authorList>
    </citation>
    <scope>IDENTIFICATION</scope>
</reference>
<dbReference type="EnsemblPlants" id="LPERR11G14720.1">
    <property type="protein sequence ID" value="LPERR11G14720.1"/>
    <property type="gene ID" value="LPERR11G14720"/>
</dbReference>
<comment type="caution">
    <text evidence="1">Lacks conserved residue(s) required for the propagation of feature annotation.</text>
</comment>
<dbReference type="PROSITE" id="PS50026">
    <property type="entry name" value="EGF_3"/>
    <property type="match status" value="1"/>
</dbReference>
<dbReference type="PANTHER" id="PTHR33881:SF18">
    <property type="entry name" value="OS11G0582000 PROTEIN"/>
    <property type="match status" value="1"/>
</dbReference>
<evidence type="ECO:0000259" key="3">
    <source>
        <dbReference type="PROSITE" id="PS50026"/>
    </source>
</evidence>
<organism evidence="4 5">
    <name type="scientific">Leersia perrieri</name>
    <dbReference type="NCBI Taxonomy" id="77586"/>
    <lineage>
        <taxon>Eukaryota</taxon>
        <taxon>Viridiplantae</taxon>
        <taxon>Streptophyta</taxon>
        <taxon>Embryophyta</taxon>
        <taxon>Tracheophyta</taxon>
        <taxon>Spermatophyta</taxon>
        <taxon>Magnoliopsida</taxon>
        <taxon>Liliopsida</taxon>
        <taxon>Poales</taxon>
        <taxon>Poaceae</taxon>
        <taxon>BOP clade</taxon>
        <taxon>Oryzoideae</taxon>
        <taxon>Oryzeae</taxon>
        <taxon>Oryzinae</taxon>
        <taxon>Leersia</taxon>
    </lineage>
</organism>
<evidence type="ECO:0000256" key="1">
    <source>
        <dbReference type="PROSITE-ProRule" id="PRU00076"/>
    </source>
</evidence>
<name>A0A0D9XTL6_9ORYZ</name>
<sequence length="225" mass="23654">MASFGVAETMKLQRLVLVLVSLQAMAAILPNGVAAQNGDRKCSKVNCGMGSCSESTDYVFGFACQCNAGWSRYHLGDLQFPFLPCVIPNCTINYTCQNGSSPPPPPATPSLTNNSIFDPCLLQYCGDGGSCERTSDFTHRCACRDGFRNLLNDTSYPCYQQCSLGSDCSGLGISVYNGSRPGTAPPAPFSFTVKKSGAAASPLPAAASGGVLLQLVLVLLVQGLR</sequence>
<reference evidence="5" key="2">
    <citation type="submission" date="2013-12" db="EMBL/GenBank/DDBJ databases">
        <authorList>
            <person name="Yu Y."/>
            <person name="Lee S."/>
            <person name="de Baynast K."/>
            <person name="Wissotski M."/>
            <person name="Liu L."/>
            <person name="Talag J."/>
            <person name="Goicoechea J."/>
            <person name="Angelova A."/>
            <person name="Jetty R."/>
            <person name="Kudrna D."/>
            <person name="Golser W."/>
            <person name="Rivera L."/>
            <person name="Zhang J."/>
            <person name="Wing R."/>
        </authorList>
    </citation>
    <scope>NUCLEOTIDE SEQUENCE</scope>
</reference>
<dbReference type="AlphaFoldDB" id="A0A0D9XTL6"/>